<evidence type="ECO:0000313" key="2">
    <source>
        <dbReference type="Proteomes" id="UP000015106"/>
    </source>
</evidence>
<reference evidence="2" key="1">
    <citation type="journal article" date="2013" name="Nature">
        <title>Draft genome of the wheat A-genome progenitor Triticum urartu.</title>
        <authorList>
            <person name="Ling H.Q."/>
            <person name="Zhao S."/>
            <person name="Liu D."/>
            <person name="Wang J."/>
            <person name="Sun H."/>
            <person name="Zhang C."/>
            <person name="Fan H."/>
            <person name="Li D."/>
            <person name="Dong L."/>
            <person name="Tao Y."/>
            <person name="Gao C."/>
            <person name="Wu H."/>
            <person name="Li Y."/>
            <person name="Cui Y."/>
            <person name="Guo X."/>
            <person name="Zheng S."/>
            <person name="Wang B."/>
            <person name="Yu K."/>
            <person name="Liang Q."/>
            <person name="Yang W."/>
            <person name="Lou X."/>
            <person name="Chen J."/>
            <person name="Feng M."/>
            <person name="Jian J."/>
            <person name="Zhang X."/>
            <person name="Luo G."/>
            <person name="Jiang Y."/>
            <person name="Liu J."/>
            <person name="Wang Z."/>
            <person name="Sha Y."/>
            <person name="Zhang B."/>
            <person name="Wu H."/>
            <person name="Tang D."/>
            <person name="Shen Q."/>
            <person name="Xue P."/>
            <person name="Zou S."/>
            <person name="Wang X."/>
            <person name="Liu X."/>
            <person name="Wang F."/>
            <person name="Yang Y."/>
            <person name="An X."/>
            <person name="Dong Z."/>
            <person name="Zhang K."/>
            <person name="Zhang X."/>
            <person name="Luo M.C."/>
            <person name="Dvorak J."/>
            <person name="Tong Y."/>
            <person name="Wang J."/>
            <person name="Yang H."/>
            <person name="Li Z."/>
            <person name="Wang D."/>
            <person name="Zhang A."/>
            <person name="Wang J."/>
        </authorList>
    </citation>
    <scope>NUCLEOTIDE SEQUENCE</scope>
    <source>
        <strain evidence="2">cv. G1812</strain>
    </source>
</reference>
<protein>
    <submittedName>
        <fullName evidence="1">Uncharacterized protein</fullName>
    </submittedName>
</protein>
<proteinExistence type="predicted"/>
<sequence>MGRDTRCVVCSEATSGWTTRVRLGKAPDEMSTDGLELDGYVHFASMVSFPRLCPIDSKAFFLGTPLLMVLDLIVGGVRWAKIQDVL</sequence>
<dbReference type="Proteomes" id="UP000015106">
    <property type="component" value="Chromosome 5"/>
</dbReference>
<dbReference type="Gramene" id="TuG1812G0500001085.01.T02">
    <property type="protein sequence ID" value="TuG1812G0500001085.01.T02"/>
    <property type="gene ID" value="TuG1812G0500001085.01"/>
</dbReference>
<evidence type="ECO:0000313" key="1">
    <source>
        <dbReference type="EnsemblPlants" id="TuG1812G0500001085.01.T02"/>
    </source>
</evidence>
<keyword evidence="2" id="KW-1185">Reference proteome</keyword>
<reference evidence="1" key="3">
    <citation type="submission" date="2022-06" db="UniProtKB">
        <authorList>
            <consortium name="EnsemblPlants"/>
        </authorList>
    </citation>
    <scope>IDENTIFICATION</scope>
</reference>
<dbReference type="AlphaFoldDB" id="A0A8R7QCL8"/>
<dbReference type="EnsemblPlants" id="TuG1812G0500001085.01.T02">
    <property type="protein sequence ID" value="TuG1812G0500001085.01.T02"/>
    <property type="gene ID" value="TuG1812G0500001085.01"/>
</dbReference>
<name>A0A8R7QCL8_TRIUA</name>
<organism evidence="1 2">
    <name type="scientific">Triticum urartu</name>
    <name type="common">Red wild einkorn</name>
    <name type="synonym">Crithodium urartu</name>
    <dbReference type="NCBI Taxonomy" id="4572"/>
    <lineage>
        <taxon>Eukaryota</taxon>
        <taxon>Viridiplantae</taxon>
        <taxon>Streptophyta</taxon>
        <taxon>Embryophyta</taxon>
        <taxon>Tracheophyta</taxon>
        <taxon>Spermatophyta</taxon>
        <taxon>Magnoliopsida</taxon>
        <taxon>Liliopsida</taxon>
        <taxon>Poales</taxon>
        <taxon>Poaceae</taxon>
        <taxon>BOP clade</taxon>
        <taxon>Pooideae</taxon>
        <taxon>Triticodae</taxon>
        <taxon>Triticeae</taxon>
        <taxon>Triticinae</taxon>
        <taxon>Triticum</taxon>
    </lineage>
</organism>
<accession>A0A8R7QCL8</accession>
<reference evidence="1" key="2">
    <citation type="submission" date="2018-03" db="EMBL/GenBank/DDBJ databases">
        <title>The Triticum urartu genome reveals the dynamic nature of wheat genome evolution.</title>
        <authorList>
            <person name="Ling H."/>
            <person name="Ma B."/>
            <person name="Shi X."/>
            <person name="Liu H."/>
            <person name="Dong L."/>
            <person name="Sun H."/>
            <person name="Cao Y."/>
            <person name="Gao Q."/>
            <person name="Zheng S."/>
            <person name="Li Y."/>
            <person name="Yu Y."/>
            <person name="Du H."/>
            <person name="Qi M."/>
            <person name="Li Y."/>
            <person name="Yu H."/>
            <person name="Cui Y."/>
            <person name="Wang N."/>
            <person name="Chen C."/>
            <person name="Wu H."/>
            <person name="Zhao Y."/>
            <person name="Zhang J."/>
            <person name="Li Y."/>
            <person name="Zhou W."/>
            <person name="Zhang B."/>
            <person name="Hu W."/>
            <person name="Eijk M."/>
            <person name="Tang J."/>
            <person name="Witsenboer H."/>
            <person name="Zhao S."/>
            <person name="Li Z."/>
            <person name="Zhang A."/>
            <person name="Wang D."/>
            <person name="Liang C."/>
        </authorList>
    </citation>
    <scope>NUCLEOTIDE SEQUENCE [LARGE SCALE GENOMIC DNA]</scope>
    <source>
        <strain evidence="1">cv. G1812</strain>
    </source>
</reference>